<dbReference type="Gene3D" id="3.40.50.300">
    <property type="entry name" value="P-loop containing nucleotide triphosphate hydrolases"/>
    <property type="match status" value="2"/>
</dbReference>
<keyword evidence="3" id="KW-1185">Reference proteome</keyword>
<name>A0A7U3ZG12_RUNSL</name>
<accession>A0A7U3ZG12</accession>
<sequence>MHILKDFQEKAVGSLLAHTFDALSDTPEQVPILLEAPTGSGKTVMMADYLYRLVDELPLQPSLNPNVAFIWIAPNTLHIQSLKSLQQLYADTAKLRAIDLSELSTNPVLNPRDLLFVNWSSVDGMKKIWRKENETNTNLETLIENTKAQDTQLILVIDEAHLSAFTGPQAIAVRNLIKAKVEVMVTATPNSRPQRTVSISRKKVVDEGMIKKSVQLNIGLDPAKQNSDNVHVHLLRTALEKKNELAALYDAELGAGVVNPLLLIQLPSDTATLSDEDKTIRETLEGLLNMEYGITTNNGRLAVWLSGEQNRVGLEDMNGFQDVLIFKQAIAQGWDCPRAAVLVSYRNVQSPNFGIQTVGRILRMPHQRHYKNDSLNYGYVYTNIESNRIRFEPSEADFFNYQIANRQADKGWVYDKLSTATIVNDRASVGVLTTAFERKFFSVMENTYGIGQLPDVDLFTPAQMEDVARQKEANKNAMREKFWQFEIDEHQIKIPTDIHLDPYEVNAIMLSNDQIKAFSITDAQFGSMFDRFCYDNITRLNRSKSWKKLRETLNHFAEYYLGLNEFEVRKIYLFPQNKAYLVQHIAKALENFEAWQTKQGNDSRRVENKDWEVPETRFFNELYRREPIENHALEPFFEYEKASKPEISLKDFLVEKAAHIDWWYKNGDQGKEHFAVPYHDKKGVKRLFYVDFIIKFKSGKIGLFDTKTKRSDAEAANKHNALLDYVEAENKSNTTRTLIGGVLIPELTGDVMTFKYCKNRIEDTDSLVGWDFFNPEEL</sequence>
<protein>
    <submittedName>
        <fullName evidence="2">Type III restriction protein res subunit</fullName>
    </submittedName>
</protein>
<proteinExistence type="predicted"/>
<organism evidence="2 3">
    <name type="scientific">Runella slithyformis (strain ATCC 29530 / DSM 19594 / LMG 11500 / NCIMB 11436 / LSU 4)</name>
    <dbReference type="NCBI Taxonomy" id="761193"/>
    <lineage>
        <taxon>Bacteria</taxon>
        <taxon>Pseudomonadati</taxon>
        <taxon>Bacteroidota</taxon>
        <taxon>Cytophagia</taxon>
        <taxon>Cytophagales</taxon>
        <taxon>Spirosomataceae</taxon>
        <taxon>Runella</taxon>
    </lineage>
</organism>
<dbReference type="REBASE" id="37489">
    <property type="entry name" value="Rsl19594ORF104P"/>
</dbReference>
<dbReference type="RefSeq" id="WP_013925885.1">
    <property type="nucleotide sequence ID" value="NC_015703.1"/>
</dbReference>
<dbReference type="Proteomes" id="UP000000493">
    <property type="component" value="Chromosome"/>
</dbReference>
<dbReference type="GO" id="GO:0005524">
    <property type="term" value="F:ATP binding"/>
    <property type="evidence" value="ECO:0007669"/>
    <property type="project" value="InterPro"/>
</dbReference>
<reference evidence="3" key="1">
    <citation type="submission" date="2011-06" db="EMBL/GenBank/DDBJ databases">
        <title>The complete genome of chromosome of Runella slithyformis DSM 19594.</title>
        <authorList>
            <consortium name="US DOE Joint Genome Institute (JGI-PGF)"/>
            <person name="Lucas S."/>
            <person name="Han J."/>
            <person name="Lapidus A."/>
            <person name="Bruce D."/>
            <person name="Goodwin L."/>
            <person name="Pitluck S."/>
            <person name="Peters L."/>
            <person name="Kyrpides N."/>
            <person name="Mavromatis K."/>
            <person name="Ivanova N."/>
            <person name="Ovchinnikova G."/>
            <person name="Zhang X."/>
            <person name="Misra M."/>
            <person name="Detter J.C."/>
            <person name="Tapia R."/>
            <person name="Han C."/>
            <person name="Land M."/>
            <person name="Hauser L."/>
            <person name="Markowitz V."/>
            <person name="Cheng J.-F."/>
            <person name="Hugenholtz P."/>
            <person name="Woyke T."/>
            <person name="Wu D."/>
            <person name="Tindall B."/>
            <person name="Faehrich R."/>
            <person name="Brambilla E."/>
            <person name="Klenk H.-P."/>
            <person name="Eisen J.A."/>
        </authorList>
    </citation>
    <scope>NUCLEOTIDE SEQUENCE [LARGE SCALE GENOMIC DNA]</scope>
    <source>
        <strain evidence="3">ATCC 29530 / DSM 19594 / LMG 11500 / NCIMB 11436 / LSU 4</strain>
    </source>
</reference>
<dbReference type="KEGG" id="rsi:Runsl_0102"/>
<dbReference type="InterPro" id="IPR006935">
    <property type="entry name" value="Helicase/UvrB_N"/>
</dbReference>
<dbReference type="EMBL" id="CP002859">
    <property type="protein sequence ID" value="AEI46560.1"/>
    <property type="molecule type" value="Genomic_DNA"/>
</dbReference>
<dbReference type="Pfam" id="PF04851">
    <property type="entry name" value="ResIII"/>
    <property type="match status" value="1"/>
</dbReference>
<dbReference type="InterPro" id="IPR027417">
    <property type="entry name" value="P-loop_NTPase"/>
</dbReference>
<reference evidence="2 3" key="2">
    <citation type="journal article" date="2012" name="Stand. Genomic Sci.">
        <title>Complete genome sequence of the aquatic bacterium Runella slithyformis type strain (LSU 4(T)).</title>
        <authorList>
            <person name="Copeland A."/>
            <person name="Zhang X."/>
            <person name="Misra M."/>
            <person name="Lapidus A."/>
            <person name="Nolan M."/>
            <person name="Lucas S."/>
            <person name="Deshpande S."/>
            <person name="Cheng J.F."/>
            <person name="Tapia R."/>
            <person name="Goodwin L.A."/>
            <person name="Pitluck S."/>
            <person name="Liolios K."/>
            <person name="Pagani I."/>
            <person name="Ivanova N."/>
            <person name="Mikhailova N."/>
            <person name="Pati A."/>
            <person name="Chen A."/>
            <person name="Palaniappan K."/>
            <person name="Land M."/>
            <person name="Hauser L."/>
            <person name="Pan C."/>
            <person name="Jeffries C.D."/>
            <person name="Detter J.C."/>
            <person name="Brambilla E.M."/>
            <person name="Rohde M."/>
            <person name="Djao O.D."/>
            <person name="Goker M."/>
            <person name="Sikorski J."/>
            <person name="Tindall B.J."/>
            <person name="Woyke T."/>
            <person name="Bristow J."/>
            <person name="Eisen J.A."/>
            <person name="Markowitz V."/>
            <person name="Hugenholtz P."/>
            <person name="Kyrpides N.C."/>
            <person name="Klenk H.P."/>
            <person name="Mavromatis K."/>
        </authorList>
    </citation>
    <scope>NUCLEOTIDE SEQUENCE [LARGE SCALE GENOMIC DNA]</scope>
    <source>
        <strain evidence="3">ATCC 29530 / DSM 19594 / LMG 11500 / NCIMB 11436 / LSU 4</strain>
    </source>
</reference>
<dbReference type="GO" id="GO:0003677">
    <property type="term" value="F:DNA binding"/>
    <property type="evidence" value="ECO:0007669"/>
    <property type="project" value="InterPro"/>
</dbReference>
<dbReference type="SUPFAM" id="SSF52540">
    <property type="entry name" value="P-loop containing nucleoside triphosphate hydrolases"/>
    <property type="match status" value="2"/>
</dbReference>
<dbReference type="AlphaFoldDB" id="A0A7U3ZG12"/>
<evidence type="ECO:0000259" key="1">
    <source>
        <dbReference type="Pfam" id="PF04851"/>
    </source>
</evidence>
<gene>
    <name evidence="2" type="ordered locus">Runsl_0102</name>
</gene>
<evidence type="ECO:0000313" key="3">
    <source>
        <dbReference type="Proteomes" id="UP000000493"/>
    </source>
</evidence>
<evidence type="ECO:0000313" key="2">
    <source>
        <dbReference type="EMBL" id="AEI46560.1"/>
    </source>
</evidence>
<feature type="domain" description="Helicase/UvrB N-terminal" evidence="1">
    <location>
        <begin position="4"/>
        <end position="190"/>
    </location>
</feature>
<dbReference type="GO" id="GO:0016787">
    <property type="term" value="F:hydrolase activity"/>
    <property type="evidence" value="ECO:0007669"/>
    <property type="project" value="InterPro"/>
</dbReference>